<dbReference type="STRING" id="1035707.SAMN05216552_1007121"/>
<dbReference type="Proteomes" id="UP000199391">
    <property type="component" value="Unassembled WGS sequence"/>
</dbReference>
<proteinExistence type="predicted"/>
<name>A0A1I7I5X3_9BURK</name>
<dbReference type="Gene3D" id="1.10.1660.10">
    <property type="match status" value="1"/>
</dbReference>
<reference evidence="2" key="1">
    <citation type="submission" date="2016-10" db="EMBL/GenBank/DDBJ databases">
        <authorList>
            <person name="Varghese N."/>
            <person name="Submissions S."/>
        </authorList>
    </citation>
    <scope>NUCLEOTIDE SEQUENCE [LARGE SCALE GENOMIC DNA]</scope>
    <source>
        <strain evidence="2">CGMCC 1.11014</strain>
    </source>
</reference>
<dbReference type="RefSeq" id="WP_093555346.1">
    <property type="nucleotide sequence ID" value="NZ_FPBO01000007.1"/>
</dbReference>
<accession>A0A1I7I5X3</accession>
<organism evidence="1 2">
    <name type="scientific">Pseudoduganella namucuonensis</name>
    <dbReference type="NCBI Taxonomy" id="1035707"/>
    <lineage>
        <taxon>Bacteria</taxon>
        <taxon>Pseudomonadati</taxon>
        <taxon>Pseudomonadota</taxon>
        <taxon>Betaproteobacteria</taxon>
        <taxon>Burkholderiales</taxon>
        <taxon>Oxalobacteraceae</taxon>
        <taxon>Telluria group</taxon>
        <taxon>Pseudoduganella</taxon>
    </lineage>
</organism>
<gene>
    <name evidence="1" type="ORF">SAMN05216552_1007121</name>
</gene>
<dbReference type="AlphaFoldDB" id="A0A1I7I5X3"/>
<dbReference type="EMBL" id="FPBO01000007">
    <property type="protein sequence ID" value="SFU68345.1"/>
    <property type="molecule type" value="Genomic_DNA"/>
</dbReference>
<dbReference type="OrthoDB" id="9799091at2"/>
<evidence type="ECO:0000313" key="2">
    <source>
        <dbReference type="Proteomes" id="UP000199391"/>
    </source>
</evidence>
<evidence type="ECO:0000313" key="1">
    <source>
        <dbReference type="EMBL" id="SFU68345.1"/>
    </source>
</evidence>
<keyword evidence="2" id="KW-1185">Reference proteome</keyword>
<sequence length="106" mass="11527">MGGNEARQPLSGEVLDGAGLTLEELARACAVEPEWVVQRVRSGILLNDAADQPGAWRFGSVELVRARRLLRVESDFEAGDELAALVVDLCEEVRRLRAKLQSGAAR</sequence>
<protein>
    <submittedName>
        <fullName evidence="1">Chaperone modulatory protein CbpM</fullName>
    </submittedName>
</protein>